<keyword evidence="5" id="KW-1185">Reference proteome</keyword>
<dbReference type="EMBL" id="JABEZW010225196">
    <property type="protein sequence ID" value="MBA0787016.1"/>
    <property type="molecule type" value="Genomic_DNA"/>
</dbReference>
<feature type="domain" description="Disease resistance R13L4/SHOC-2-like LRR" evidence="3">
    <location>
        <begin position="7"/>
        <end position="197"/>
    </location>
</feature>
<organism evidence="4 5">
    <name type="scientific">Gossypium trilobum</name>
    <dbReference type="NCBI Taxonomy" id="34281"/>
    <lineage>
        <taxon>Eukaryota</taxon>
        <taxon>Viridiplantae</taxon>
        <taxon>Streptophyta</taxon>
        <taxon>Embryophyta</taxon>
        <taxon>Tracheophyta</taxon>
        <taxon>Spermatophyta</taxon>
        <taxon>Magnoliopsida</taxon>
        <taxon>eudicotyledons</taxon>
        <taxon>Gunneridae</taxon>
        <taxon>Pentapetalae</taxon>
        <taxon>rosids</taxon>
        <taxon>malvids</taxon>
        <taxon>Malvales</taxon>
        <taxon>Malvaceae</taxon>
        <taxon>Malvoideae</taxon>
        <taxon>Gossypium</taxon>
    </lineage>
</organism>
<proteinExistence type="predicted"/>
<dbReference type="Pfam" id="PF23598">
    <property type="entry name" value="LRR_14"/>
    <property type="match status" value="1"/>
</dbReference>
<evidence type="ECO:0000256" key="1">
    <source>
        <dbReference type="ARBA" id="ARBA00022737"/>
    </source>
</evidence>
<name>A0A7J9FNW3_9ROSI</name>
<evidence type="ECO:0000256" key="2">
    <source>
        <dbReference type="ARBA" id="ARBA00022821"/>
    </source>
</evidence>
<dbReference type="Proteomes" id="UP000593568">
    <property type="component" value="Unassembled WGS sequence"/>
</dbReference>
<keyword evidence="1" id="KW-0677">Repeat</keyword>
<sequence>MMFQRNQRLSTNLLSNFKYLRALKLRYLPLTTLPNSFGALKHLKDLDLSQCRGLQELPRSFYKLPSLQSLNLEDTGLKQLPDSVQRMFTTLPDGMQYLKSLQTLVLFDCAKLVSLPRSLKFLSKLENLKITSCRRINLEMDPEEEEDYLQLSLKTFSLFQLRALRDLPRLLLQGSSSTLQQIQITWCRQLSVLPAWLLNLTSLQELRIDGCKNLSALPEGIGRLTNLRQLTIVGCPQLSKRYRQNEGEDWHKIAHIQKVHIHHVSADEEASTDAEFTDED</sequence>
<dbReference type="InterPro" id="IPR032675">
    <property type="entry name" value="LRR_dom_sf"/>
</dbReference>
<dbReference type="GO" id="GO:0006952">
    <property type="term" value="P:defense response"/>
    <property type="evidence" value="ECO:0007669"/>
    <property type="project" value="UniProtKB-KW"/>
</dbReference>
<keyword evidence="2" id="KW-0611">Plant defense</keyword>
<dbReference type="Gene3D" id="3.80.10.10">
    <property type="entry name" value="Ribonuclease Inhibitor"/>
    <property type="match status" value="2"/>
</dbReference>
<accession>A0A7J9FNW3</accession>
<evidence type="ECO:0000259" key="3">
    <source>
        <dbReference type="Pfam" id="PF23598"/>
    </source>
</evidence>
<dbReference type="PANTHER" id="PTHR36766">
    <property type="entry name" value="PLANT BROAD-SPECTRUM MILDEW RESISTANCE PROTEIN RPW8"/>
    <property type="match status" value="1"/>
</dbReference>
<dbReference type="SUPFAM" id="SSF52058">
    <property type="entry name" value="L domain-like"/>
    <property type="match status" value="1"/>
</dbReference>
<dbReference type="AlphaFoldDB" id="A0A7J9FNW3"/>
<evidence type="ECO:0000313" key="5">
    <source>
        <dbReference type="Proteomes" id="UP000593568"/>
    </source>
</evidence>
<dbReference type="PANTHER" id="PTHR36766:SF67">
    <property type="entry name" value="DISEASE RESISTANCE PROTEIN RGA3"/>
    <property type="match status" value="1"/>
</dbReference>
<dbReference type="InterPro" id="IPR055414">
    <property type="entry name" value="LRR_R13L4/SHOC2-like"/>
</dbReference>
<protein>
    <recommendedName>
        <fullName evidence="3">Disease resistance R13L4/SHOC-2-like LRR domain-containing protein</fullName>
    </recommendedName>
</protein>
<comment type="caution">
    <text evidence="4">The sequence shown here is derived from an EMBL/GenBank/DDBJ whole genome shotgun (WGS) entry which is preliminary data.</text>
</comment>
<reference evidence="4 5" key="1">
    <citation type="journal article" date="2019" name="Genome Biol. Evol.">
        <title>Insights into the evolution of the New World diploid cottons (Gossypium, subgenus Houzingenia) based on genome sequencing.</title>
        <authorList>
            <person name="Grover C.E."/>
            <person name="Arick M.A. 2nd"/>
            <person name="Thrash A."/>
            <person name="Conover J.L."/>
            <person name="Sanders W.S."/>
            <person name="Peterson D.G."/>
            <person name="Frelichowski J.E."/>
            <person name="Scheffler J.A."/>
            <person name="Scheffler B.E."/>
            <person name="Wendel J.F."/>
        </authorList>
    </citation>
    <scope>NUCLEOTIDE SEQUENCE [LARGE SCALE GENOMIC DNA]</scope>
    <source>
        <strain evidence="4">8</strain>
        <tissue evidence="4">Leaf</tissue>
    </source>
</reference>
<evidence type="ECO:0000313" key="4">
    <source>
        <dbReference type="EMBL" id="MBA0787016.1"/>
    </source>
</evidence>
<gene>
    <name evidence="4" type="ORF">Gotri_026415</name>
</gene>